<feature type="region of interest" description="Disordered" evidence="1">
    <location>
        <begin position="1"/>
        <end position="31"/>
    </location>
</feature>
<sequence>PKSNGTIATVRDDRPLLKSDSLSSTTTTTTTTAAELQDLEKKFAAYVRRDVYGTMGRGELAPKEKLFLGF</sequence>
<protein>
    <submittedName>
        <fullName evidence="2">Lysophospholipid acyltransferase LPEAT1-like</fullName>
    </submittedName>
</protein>
<evidence type="ECO:0000313" key="3">
    <source>
        <dbReference type="Proteomes" id="UP000265520"/>
    </source>
</evidence>
<feature type="non-terminal residue" evidence="2">
    <location>
        <position position="1"/>
    </location>
</feature>
<dbReference type="GO" id="GO:0016746">
    <property type="term" value="F:acyltransferase activity"/>
    <property type="evidence" value="ECO:0007669"/>
    <property type="project" value="UniProtKB-KW"/>
</dbReference>
<evidence type="ECO:0000313" key="2">
    <source>
        <dbReference type="EMBL" id="MCI90059.1"/>
    </source>
</evidence>
<name>A0A392VRK8_9FABA</name>
<reference evidence="2 3" key="1">
    <citation type="journal article" date="2018" name="Front. Plant Sci.">
        <title>Red Clover (Trifolium pratense) and Zigzag Clover (T. medium) - A Picture of Genomic Similarities and Differences.</title>
        <authorList>
            <person name="Dluhosova J."/>
            <person name="Istvanek J."/>
            <person name="Nedelnik J."/>
            <person name="Repkova J."/>
        </authorList>
    </citation>
    <scope>NUCLEOTIDE SEQUENCE [LARGE SCALE GENOMIC DNA]</scope>
    <source>
        <strain evidence="3">cv. 10/8</strain>
        <tissue evidence="2">Leaf</tissue>
    </source>
</reference>
<comment type="caution">
    <text evidence="2">The sequence shown here is derived from an EMBL/GenBank/DDBJ whole genome shotgun (WGS) entry which is preliminary data.</text>
</comment>
<dbReference type="EMBL" id="LXQA011234042">
    <property type="protein sequence ID" value="MCI90059.1"/>
    <property type="molecule type" value="Genomic_DNA"/>
</dbReference>
<organism evidence="2 3">
    <name type="scientific">Trifolium medium</name>
    <dbReference type="NCBI Taxonomy" id="97028"/>
    <lineage>
        <taxon>Eukaryota</taxon>
        <taxon>Viridiplantae</taxon>
        <taxon>Streptophyta</taxon>
        <taxon>Embryophyta</taxon>
        <taxon>Tracheophyta</taxon>
        <taxon>Spermatophyta</taxon>
        <taxon>Magnoliopsida</taxon>
        <taxon>eudicotyledons</taxon>
        <taxon>Gunneridae</taxon>
        <taxon>Pentapetalae</taxon>
        <taxon>rosids</taxon>
        <taxon>fabids</taxon>
        <taxon>Fabales</taxon>
        <taxon>Fabaceae</taxon>
        <taxon>Papilionoideae</taxon>
        <taxon>50 kb inversion clade</taxon>
        <taxon>NPAAA clade</taxon>
        <taxon>Hologalegina</taxon>
        <taxon>IRL clade</taxon>
        <taxon>Trifolieae</taxon>
        <taxon>Trifolium</taxon>
    </lineage>
</organism>
<keyword evidence="2" id="KW-0808">Transferase</keyword>
<keyword evidence="3" id="KW-1185">Reference proteome</keyword>
<proteinExistence type="predicted"/>
<dbReference type="Proteomes" id="UP000265520">
    <property type="component" value="Unassembled WGS sequence"/>
</dbReference>
<keyword evidence="2" id="KW-0012">Acyltransferase</keyword>
<evidence type="ECO:0000256" key="1">
    <source>
        <dbReference type="SAM" id="MobiDB-lite"/>
    </source>
</evidence>
<dbReference type="AlphaFoldDB" id="A0A392VRK8"/>
<feature type="non-terminal residue" evidence="2">
    <location>
        <position position="70"/>
    </location>
</feature>
<accession>A0A392VRK8</accession>